<accession>A0ABQ9GEN3</accession>
<sequence length="677" mass="74256">MYADTYSKLLLFTETRPEAIKSTPLSENCSIYRAIDTLQEGRATCTGGVSLKTRPHPASVTVDNQRLSTSSAALEDLHLPEGLPHRQLPPATTTPAPDGRRRQPEGPPEVNTSTSFPILITQDDRTTSNLARDLFIACSLLLKQGLAPPMPFTNRGGKYLHVRKATTTNKATWDCTQSDKNTLPRQSPGMSSSCQQVGGASTPALPPSLFSTPQKMPGMPHLVITTIRRREMVPAGLACLWFSIRCYSSPDRATSSSSNCSSIWGPSSSASSSPSTTKPAALPSHLSVGMSKPLTSDHTTWQVAKPNIDFVPSRQAAAPDWLLSVIGSVDLHQNLGKASQATKHAPKLAGAMQPAYKVDRNSSLPRENAAFPAKGGALARRHPTGRREAKDLQSAVHIGECRVLKRQLILSNSLHYLVCWSFLLIRLCHKGPPLPARYLPDHCLATPKEFRIAGSLNWANIRRKTYPLDDHPYCGPRMQRYLVCMYSPNHYASNTIEDAARHPDQATQSIHRVIFTAPSHPLDTAPPPSKDRDLFTASSSSRARIYTESQPLQVNECLCVHQQSGELLNPHLTLYRATGPRVPAYTVAGDQSAAISQYDPENQPDFEESVNTPKVLNFTSRDMPESNMRIVDQGKAIAAMDKAPNNQTERCSIPTCPRAGINFLSCAHCHNRFHYLC</sequence>
<name>A0ABQ9GEN3_9NEOP</name>
<dbReference type="EMBL" id="JARBHB010000013">
    <property type="protein sequence ID" value="KAJ8869549.1"/>
    <property type="molecule type" value="Genomic_DNA"/>
</dbReference>
<feature type="region of interest" description="Disordered" evidence="1">
    <location>
        <begin position="256"/>
        <end position="294"/>
    </location>
</feature>
<evidence type="ECO:0000313" key="2">
    <source>
        <dbReference type="EMBL" id="KAJ8869549.1"/>
    </source>
</evidence>
<keyword evidence="3" id="KW-1185">Reference proteome</keyword>
<feature type="compositionally biased region" description="Low complexity" evidence="1">
    <location>
        <begin position="261"/>
        <end position="284"/>
    </location>
</feature>
<protein>
    <submittedName>
        <fullName evidence="2">Uncharacterized protein</fullName>
    </submittedName>
</protein>
<dbReference type="Proteomes" id="UP001159363">
    <property type="component" value="Chromosome 12"/>
</dbReference>
<reference evidence="2 3" key="1">
    <citation type="submission" date="2023-02" db="EMBL/GenBank/DDBJ databases">
        <title>LHISI_Scaffold_Assembly.</title>
        <authorList>
            <person name="Stuart O.P."/>
            <person name="Cleave R."/>
            <person name="Magrath M.J.L."/>
            <person name="Mikheyev A.S."/>
        </authorList>
    </citation>
    <scope>NUCLEOTIDE SEQUENCE [LARGE SCALE GENOMIC DNA]</scope>
    <source>
        <strain evidence="2">Daus_M_001</strain>
        <tissue evidence="2">Leg muscle</tissue>
    </source>
</reference>
<organism evidence="2 3">
    <name type="scientific">Dryococelus australis</name>
    <dbReference type="NCBI Taxonomy" id="614101"/>
    <lineage>
        <taxon>Eukaryota</taxon>
        <taxon>Metazoa</taxon>
        <taxon>Ecdysozoa</taxon>
        <taxon>Arthropoda</taxon>
        <taxon>Hexapoda</taxon>
        <taxon>Insecta</taxon>
        <taxon>Pterygota</taxon>
        <taxon>Neoptera</taxon>
        <taxon>Polyneoptera</taxon>
        <taxon>Phasmatodea</taxon>
        <taxon>Verophasmatodea</taxon>
        <taxon>Anareolatae</taxon>
        <taxon>Phasmatidae</taxon>
        <taxon>Eurycanthinae</taxon>
        <taxon>Dryococelus</taxon>
    </lineage>
</organism>
<gene>
    <name evidence="2" type="ORF">PR048_028540</name>
</gene>
<evidence type="ECO:0000313" key="3">
    <source>
        <dbReference type="Proteomes" id="UP001159363"/>
    </source>
</evidence>
<evidence type="ECO:0000256" key="1">
    <source>
        <dbReference type="SAM" id="MobiDB-lite"/>
    </source>
</evidence>
<proteinExistence type="predicted"/>
<feature type="region of interest" description="Disordered" evidence="1">
    <location>
        <begin position="79"/>
        <end position="120"/>
    </location>
</feature>
<feature type="region of interest" description="Disordered" evidence="1">
    <location>
        <begin position="176"/>
        <end position="198"/>
    </location>
</feature>
<comment type="caution">
    <text evidence="2">The sequence shown here is derived from an EMBL/GenBank/DDBJ whole genome shotgun (WGS) entry which is preliminary data.</text>
</comment>